<gene>
    <name evidence="1" type="ORF">BSTOLATCC_MIC6620</name>
</gene>
<proteinExistence type="predicted"/>
<keyword evidence="2" id="KW-1185">Reference proteome</keyword>
<sequence>MDLNIGVSKSSKSDSLSRYYTTIEGVMIEYIKTHSQVKLSDLLEFMDLRKKGLRNVYSRKYKVKCIGELAIAKLTSNRKIFKESTSGVWTIDSNASLEYEQQKIKEIEEIRKRSNKARAEWKKISEIRMKEEEKFDIFGNFVSDEIYNKLEQLDEIMSSSNQNIQKNILALYED</sequence>
<dbReference type="Proteomes" id="UP001162131">
    <property type="component" value="Unassembled WGS sequence"/>
</dbReference>
<dbReference type="EMBL" id="CAJZBQ010000006">
    <property type="protein sequence ID" value="CAG9312520.1"/>
    <property type="molecule type" value="Genomic_DNA"/>
</dbReference>
<accession>A0AAU9ISP0</accession>
<evidence type="ECO:0000313" key="1">
    <source>
        <dbReference type="EMBL" id="CAG9312520.1"/>
    </source>
</evidence>
<comment type="caution">
    <text evidence="1">The sequence shown here is derived from an EMBL/GenBank/DDBJ whole genome shotgun (WGS) entry which is preliminary data.</text>
</comment>
<reference evidence="1" key="1">
    <citation type="submission" date="2021-09" db="EMBL/GenBank/DDBJ databases">
        <authorList>
            <consortium name="AG Swart"/>
            <person name="Singh M."/>
            <person name="Singh A."/>
            <person name="Seah K."/>
            <person name="Emmerich C."/>
        </authorList>
    </citation>
    <scope>NUCLEOTIDE SEQUENCE</scope>
    <source>
        <strain evidence="1">ATCC30299</strain>
    </source>
</reference>
<protein>
    <submittedName>
        <fullName evidence="1">Uncharacterized protein</fullName>
    </submittedName>
</protein>
<evidence type="ECO:0000313" key="2">
    <source>
        <dbReference type="Proteomes" id="UP001162131"/>
    </source>
</evidence>
<organism evidence="1 2">
    <name type="scientific">Blepharisma stoltei</name>
    <dbReference type="NCBI Taxonomy" id="1481888"/>
    <lineage>
        <taxon>Eukaryota</taxon>
        <taxon>Sar</taxon>
        <taxon>Alveolata</taxon>
        <taxon>Ciliophora</taxon>
        <taxon>Postciliodesmatophora</taxon>
        <taxon>Heterotrichea</taxon>
        <taxon>Heterotrichida</taxon>
        <taxon>Blepharismidae</taxon>
        <taxon>Blepharisma</taxon>
    </lineage>
</organism>
<name>A0AAU9ISP0_9CILI</name>
<dbReference type="AlphaFoldDB" id="A0AAU9ISP0"/>